<proteinExistence type="predicted"/>
<organism evidence="2 3">
    <name type="scientific">Puccinia coronata f. sp. avenae</name>
    <dbReference type="NCBI Taxonomy" id="200324"/>
    <lineage>
        <taxon>Eukaryota</taxon>
        <taxon>Fungi</taxon>
        <taxon>Dikarya</taxon>
        <taxon>Basidiomycota</taxon>
        <taxon>Pucciniomycotina</taxon>
        <taxon>Pucciniomycetes</taxon>
        <taxon>Pucciniales</taxon>
        <taxon>Pucciniaceae</taxon>
        <taxon>Puccinia</taxon>
    </lineage>
</organism>
<feature type="compositionally biased region" description="Low complexity" evidence="1">
    <location>
        <begin position="51"/>
        <end position="62"/>
    </location>
</feature>
<evidence type="ECO:0000313" key="2">
    <source>
        <dbReference type="EMBL" id="PLW19029.1"/>
    </source>
</evidence>
<accession>A0A2N5T0L5</accession>
<reference evidence="2 3" key="1">
    <citation type="submission" date="2017-11" db="EMBL/GenBank/DDBJ databases">
        <title>De novo assembly and phasing of dikaryotic genomes from two isolates of Puccinia coronata f. sp. avenae, the causal agent of oat crown rust.</title>
        <authorList>
            <person name="Miller M.E."/>
            <person name="Zhang Y."/>
            <person name="Omidvar V."/>
            <person name="Sperschneider J."/>
            <person name="Schwessinger B."/>
            <person name="Raley C."/>
            <person name="Palmer J.M."/>
            <person name="Garnica D."/>
            <person name="Upadhyaya N."/>
            <person name="Rathjen J."/>
            <person name="Taylor J.M."/>
            <person name="Park R.F."/>
            <person name="Dodds P.N."/>
            <person name="Hirsch C.D."/>
            <person name="Kianian S.F."/>
            <person name="Figueroa M."/>
        </authorList>
    </citation>
    <scope>NUCLEOTIDE SEQUENCE [LARGE SCALE GENOMIC DNA]</scope>
    <source>
        <strain evidence="2">12NC29</strain>
    </source>
</reference>
<dbReference type="Proteomes" id="UP000235388">
    <property type="component" value="Unassembled WGS sequence"/>
</dbReference>
<comment type="caution">
    <text evidence="2">The sequence shown here is derived from an EMBL/GenBank/DDBJ whole genome shotgun (WGS) entry which is preliminary data.</text>
</comment>
<sequence length="62" mass="6052">MLDGNEKESHSRATQADLSGAYNSLTLPAGGSLTSDPVISLSSQAARPDTAHAGLAAAAAAG</sequence>
<dbReference type="AlphaFoldDB" id="A0A2N5T0L5"/>
<name>A0A2N5T0L5_9BASI</name>
<evidence type="ECO:0000256" key="1">
    <source>
        <dbReference type="SAM" id="MobiDB-lite"/>
    </source>
</evidence>
<dbReference type="EMBL" id="PGCJ01000820">
    <property type="protein sequence ID" value="PLW19029.1"/>
    <property type="molecule type" value="Genomic_DNA"/>
</dbReference>
<evidence type="ECO:0000313" key="3">
    <source>
        <dbReference type="Proteomes" id="UP000235388"/>
    </source>
</evidence>
<keyword evidence="3" id="KW-1185">Reference proteome</keyword>
<protein>
    <submittedName>
        <fullName evidence="2">Uncharacterized protein</fullName>
    </submittedName>
</protein>
<gene>
    <name evidence="2" type="ORF">PCANC_09824</name>
</gene>
<feature type="region of interest" description="Disordered" evidence="1">
    <location>
        <begin position="43"/>
        <end position="62"/>
    </location>
</feature>